<proteinExistence type="inferred from homology"/>
<dbReference type="EMBL" id="JAYKXH010000009">
    <property type="protein sequence ID" value="KAK7157454.1"/>
    <property type="molecule type" value="Genomic_DNA"/>
</dbReference>
<accession>A0AAN9D5V6</accession>
<dbReference type="GO" id="GO:0005737">
    <property type="term" value="C:cytoplasm"/>
    <property type="evidence" value="ECO:0007669"/>
    <property type="project" value="TreeGrafter"/>
</dbReference>
<comment type="similarity">
    <text evidence="1">Belongs to the eIF4E-binding protein family.</text>
</comment>
<organism evidence="4 5">
    <name type="scientific">Phoxinus phoxinus</name>
    <name type="common">Eurasian minnow</name>
    <dbReference type="NCBI Taxonomy" id="58324"/>
    <lineage>
        <taxon>Eukaryota</taxon>
        <taxon>Metazoa</taxon>
        <taxon>Chordata</taxon>
        <taxon>Craniata</taxon>
        <taxon>Vertebrata</taxon>
        <taxon>Euteleostomi</taxon>
        <taxon>Actinopterygii</taxon>
        <taxon>Neopterygii</taxon>
        <taxon>Teleostei</taxon>
        <taxon>Ostariophysi</taxon>
        <taxon>Cypriniformes</taxon>
        <taxon>Leuciscidae</taxon>
        <taxon>Phoxininae</taxon>
        <taxon>Phoxinus</taxon>
    </lineage>
</organism>
<dbReference type="GO" id="GO:0045947">
    <property type="term" value="P:negative regulation of translational initiation"/>
    <property type="evidence" value="ECO:0007669"/>
    <property type="project" value="InterPro"/>
</dbReference>
<dbReference type="AlphaFoldDB" id="A0AAN9D5V6"/>
<keyword evidence="2" id="KW-0810">Translation regulation</keyword>
<evidence type="ECO:0000313" key="5">
    <source>
        <dbReference type="Proteomes" id="UP001364617"/>
    </source>
</evidence>
<dbReference type="PANTHER" id="PTHR12669:SF15">
    <property type="entry name" value="CHROMOSOME 8 OPEN READING FRAME 88"/>
    <property type="match status" value="1"/>
</dbReference>
<evidence type="ECO:0000313" key="4">
    <source>
        <dbReference type="EMBL" id="KAK7157454.1"/>
    </source>
</evidence>
<protein>
    <submittedName>
        <fullName evidence="4">Uncharacterized protein</fullName>
    </submittedName>
</protein>
<dbReference type="PANTHER" id="PTHR12669">
    <property type="entry name" value="EUKARYOTIC TRANSLATION INITIATION FACTOR 4E-BINDING PROTEIN"/>
    <property type="match status" value="1"/>
</dbReference>
<dbReference type="GO" id="GO:0008190">
    <property type="term" value="F:eukaryotic initiation factor 4E binding"/>
    <property type="evidence" value="ECO:0007669"/>
    <property type="project" value="InterPro"/>
</dbReference>
<keyword evidence="3" id="KW-0652">Protein synthesis inhibitor</keyword>
<sequence>MTETDSAVTEAGRYGENNIRRMDKRIVKNLEPARPLRRQGSKFPQSCAEIKPDNIIKVEHFYEILRLQSPQPKKMGMCPPQSTLKIKAERICYTRDFLIKMASCPMAKKKPEFLPQHPIVLENGRTNDVPKYFITNYNNNNNDDEYLAA</sequence>
<evidence type="ECO:0000256" key="2">
    <source>
        <dbReference type="ARBA" id="ARBA00022845"/>
    </source>
</evidence>
<dbReference type="Proteomes" id="UP001364617">
    <property type="component" value="Unassembled WGS sequence"/>
</dbReference>
<reference evidence="4 5" key="1">
    <citation type="submission" date="2024-02" db="EMBL/GenBank/DDBJ databases">
        <title>Chromosome-level genome assembly of the Eurasian Minnow (Phoxinus phoxinus).</title>
        <authorList>
            <person name="Oriowo T.O."/>
            <person name="Martin S."/>
            <person name="Stange M."/>
            <person name="Chrysostomakis Y."/>
            <person name="Brown T."/>
            <person name="Winkler S."/>
            <person name="Kukowka S."/>
            <person name="Myers E.W."/>
            <person name="Bohne A."/>
        </authorList>
    </citation>
    <scope>NUCLEOTIDE SEQUENCE [LARGE SCALE GENOMIC DNA]</scope>
    <source>
        <strain evidence="4">ZFMK-TIS-60720</strain>
        <tissue evidence="4">Whole Organism</tissue>
    </source>
</reference>
<keyword evidence="5" id="KW-1185">Reference proteome</keyword>
<dbReference type="Pfam" id="PF05456">
    <property type="entry name" value="eIF_4EBP"/>
    <property type="match status" value="1"/>
</dbReference>
<evidence type="ECO:0000256" key="1">
    <source>
        <dbReference type="ARBA" id="ARBA00005480"/>
    </source>
</evidence>
<dbReference type="InterPro" id="IPR008606">
    <property type="entry name" value="EIF4EBP"/>
</dbReference>
<name>A0AAN9D5V6_9TELE</name>
<gene>
    <name evidence="4" type="ORF">R3I93_008822</name>
</gene>
<evidence type="ECO:0000256" key="3">
    <source>
        <dbReference type="ARBA" id="ARBA00023193"/>
    </source>
</evidence>
<comment type="caution">
    <text evidence="4">The sequence shown here is derived from an EMBL/GenBank/DDBJ whole genome shotgun (WGS) entry which is preliminary data.</text>
</comment>